<proteinExistence type="inferred from homology"/>
<dbReference type="InterPro" id="IPR001853">
    <property type="entry name" value="DSBA-like_thioredoxin_dom"/>
</dbReference>
<comment type="similarity">
    <text evidence="2">Belongs to the thioredoxin family. DsbA subfamily.</text>
</comment>
<feature type="chain" id="PRO_5022767387" description="Thiol:disulfide interchange protein" evidence="9">
    <location>
        <begin position="30"/>
        <end position="220"/>
    </location>
</feature>
<dbReference type="Pfam" id="PF01323">
    <property type="entry name" value="DSBA"/>
    <property type="match status" value="1"/>
</dbReference>
<accession>A0A5C0ARA7</accession>
<protein>
    <recommendedName>
        <fullName evidence="7">Thiol:disulfide interchange protein</fullName>
    </recommendedName>
</protein>
<dbReference type="CDD" id="cd03019">
    <property type="entry name" value="DsbA_DsbA"/>
    <property type="match status" value="1"/>
</dbReference>
<evidence type="ECO:0000256" key="8">
    <source>
        <dbReference type="PIRSR" id="PIRSR001488-1"/>
    </source>
</evidence>
<sequence length="220" mass="24158">MGRPLFTRVLFGLSFAAAAFVAVAPAAQAQGTAPRPGTEFRLIDPPQPADDPSKIEVVEFFWYACPHCNAFEPELVEWAKKLPSDVVFKRVPVQFNAGFEPQQRLFYTLEAMGKIDALHGKVFQAIHTQRQQLNTADRITTWAEQQGLDAKAFGDAYKSFGVQSKVQRATKMMTSYGVDGVPMLAIGGRYVTSPSQAGSGTRALQVADFLIEQARKSKGK</sequence>
<keyword evidence="6" id="KW-0676">Redox-active center</keyword>
<evidence type="ECO:0000256" key="9">
    <source>
        <dbReference type="SAM" id="SignalP"/>
    </source>
</evidence>
<evidence type="ECO:0000256" key="3">
    <source>
        <dbReference type="ARBA" id="ARBA00022729"/>
    </source>
</evidence>
<dbReference type="InterPro" id="IPR036249">
    <property type="entry name" value="Thioredoxin-like_sf"/>
</dbReference>
<evidence type="ECO:0000256" key="1">
    <source>
        <dbReference type="ARBA" id="ARBA00004418"/>
    </source>
</evidence>
<evidence type="ECO:0000313" key="12">
    <source>
        <dbReference type="Proteomes" id="UP000325161"/>
    </source>
</evidence>
<dbReference type="InterPro" id="IPR013766">
    <property type="entry name" value="Thioredoxin_domain"/>
</dbReference>
<dbReference type="Proteomes" id="UP000325161">
    <property type="component" value="Chromosome"/>
</dbReference>
<dbReference type="RefSeq" id="WP_148812034.1">
    <property type="nucleotide sequence ID" value="NZ_CP043046.1"/>
</dbReference>
<keyword evidence="3 9" id="KW-0732">Signal</keyword>
<evidence type="ECO:0000256" key="5">
    <source>
        <dbReference type="ARBA" id="ARBA00023157"/>
    </source>
</evidence>
<dbReference type="SUPFAM" id="SSF52833">
    <property type="entry name" value="Thioredoxin-like"/>
    <property type="match status" value="1"/>
</dbReference>
<evidence type="ECO:0000256" key="2">
    <source>
        <dbReference type="ARBA" id="ARBA00005791"/>
    </source>
</evidence>
<comment type="subcellular location">
    <subcellularLocation>
        <location evidence="1 7">Periplasm</location>
    </subcellularLocation>
</comment>
<evidence type="ECO:0000256" key="7">
    <source>
        <dbReference type="PIRNR" id="PIRNR001488"/>
    </source>
</evidence>
<feature type="domain" description="Thioredoxin" evidence="10">
    <location>
        <begin position="18"/>
        <end position="212"/>
    </location>
</feature>
<dbReference type="PIRSF" id="PIRSF001488">
    <property type="entry name" value="Tdi_protein"/>
    <property type="match status" value="1"/>
</dbReference>
<keyword evidence="12" id="KW-1185">Reference proteome</keyword>
<keyword evidence="5 7" id="KW-1015">Disulfide bond</keyword>
<dbReference type="PROSITE" id="PS51352">
    <property type="entry name" value="THIOREDOXIN_2"/>
    <property type="match status" value="1"/>
</dbReference>
<evidence type="ECO:0000313" key="11">
    <source>
        <dbReference type="EMBL" id="QEI04588.1"/>
    </source>
</evidence>
<dbReference type="EMBL" id="CP043046">
    <property type="protein sequence ID" value="QEI04588.1"/>
    <property type="molecule type" value="Genomic_DNA"/>
</dbReference>
<evidence type="ECO:0000256" key="4">
    <source>
        <dbReference type="ARBA" id="ARBA00022764"/>
    </source>
</evidence>
<dbReference type="Gene3D" id="3.40.30.10">
    <property type="entry name" value="Glutaredoxin"/>
    <property type="match status" value="1"/>
</dbReference>
<dbReference type="GO" id="GO:0016491">
    <property type="term" value="F:oxidoreductase activity"/>
    <property type="evidence" value="ECO:0007669"/>
    <property type="project" value="InterPro"/>
</dbReference>
<dbReference type="InterPro" id="IPR050824">
    <property type="entry name" value="Thiol_disulfide_DsbA"/>
</dbReference>
<evidence type="ECO:0000256" key="6">
    <source>
        <dbReference type="ARBA" id="ARBA00023284"/>
    </source>
</evidence>
<dbReference type="PANTHER" id="PTHR35891">
    <property type="entry name" value="THIOL:DISULFIDE INTERCHANGE PROTEIN DSBA"/>
    <property type="match status" value="1"/>
</dbReference>
<gene>
    <name evidence="11" type="ORF">FXN63_01120</name>
</gene>
<dbReference type="AlphaFoldDB" id="A0A5C0ARA7"/>
<reference evidence="11 12" key="1">
    <citation type="submission" date="2019-08" db="EMBL/GenBank/DDBJ databases">
        <title>Amphibian skin-associated Pigmentiphaga: genome sequence and occurrence across geography and hosts.</title>
        <authorList>
            <person name="Bletz M.C."/>
            <person name="Bunk B."/>
            <person name="Sproeer C."/>
            <person name="Biwer P."/>
            <person name="Reiter S."/>
            <person name="Rabemananjara F.C.E."/>
            <person name="Schulz S."/>
            <person name="Overmann J."/>
            <person name="Vences M."/>
        </authorList>
    </citation>
    <scope>NUCLEOTIDE SEQUENCE [LARGE SCALE GENOMIC DNA]</scope>
    <source>
        <strain evidence="11 12">Mada1488</strain>
    </source>
</reference>
<evidence type="ECO:0000259" key="10">
    <source>
        <dbReference type="PROSITE" id="PS51352"/>
    </source>
</evidence>
<dbReference type="GO" id="GO:0042597">
    <property type="term" value="C:periplasmic space"/>
    <property type="evidence" value="ECO:0007669"/>
    <property type="project" value="UniProtKB-SubCell"/>
</dbReference>
<dbReference type="KEGG" id="pacr:FXN63_01120"/>
<dbReference type="PANTHER" id="PTHR35891:SF3">
    <property type="entry name" value="THIOL:DISULFIDE INTERCHANGE PROTEIN DSBL"/>
    <property type="match status" value="1"/>
</dbReference>
<keyword evidence="4 7" id="KW-0574">Periplasm</keyword>
<name>A0A5C0ARA7_9BURK</name>
<dbReference type="OrthoDB" id="9784896at2"/>
<dbReference type="InterPro" id="IPR023205">
    <property type="entry name" value="DsbA/DsbL"/>
</dbReference>
<feature type="signal peptide" evidence="9">
    <location>
        <begin position="1"/>
        <end position="29"/>
    </location>
</feature>
<organism evidence="11 12">
    <name type="scientific">Pigmentiphaga aceris</name>
    <dbReference type="NCBI Taxonomy" id="1940612"/>
    <lineage>
        <taxon>Bacteria</taxon>
        <taxon>Pseudomonadati</taxon>
        <taxon>Pseudomonadota</taxon>
        <taxon>Betaproteobacteria</taxon>
        <taxon>Burkholderiales</taxon>
        <taxon>Alcaligenaceae</taxon>
        <taxon>Pigmentiphaga</taxon>
    </lineage>
</organism>
<feature type="disulfide bond" description="Redox-active" evidence="8">
    <location>
        <begin position="65"/>
        <end position="68"/>
    </location>
</feature>